<proteinExistence type="predicted"/>
<dbReference type="RefSeq" id="WP_210156011.1">
    <property type="nucleotide sequence ID" value="NZ_JAFCNB010000005.1"/>
</dbReference>
<sequence>MTEPLPPEPRAGAGATEPDEEEILRGLYGPPDADGIYRGPDEHPGGDA</sequence>
<dbReference type="EMBL" id="JAFCNB010000005">
    <property type="protein sequence ID" value="MBP2704384.1"/>
    <property type="molecule type" value="Genomic_DNA"/>
</dbReference>
<evidence type="ECO:0000313" key="2">
    <source>
        <dbReference type="EMBL" id="MBP2704384.1"/>
    </source>
</evidence>
<comment type="caution">
    <text evidence="2">The sequence shown here is derived from an EMBL/GenBank/DDBJ whole genome shotgun (WGS) entry which is preliminary data.</text>
</comment>
<keyword evidence="3" id="KW-1185">Reference proteome</keyword>
<accession>A0A941AQ62</accession>
<name>A0A941AQ62_9ACTN</name>
<reference evidence="2" key="1">
    <citation type="submission" date="2021-02" db="EMBL/GenBank/DDBJ databases">
        <title>Draft genome sequence of Microbispora sp. RL4-1S isolated from rice leaves in Thailand.</title>
        <authorList>
            <person name="Muangham S."/>
            <person name="Duangmal K."/>
        </authorList>
    </citation>
    <scope>NUCLEOTIDE SEQUENCE</scope>
    <source>
        <strain evidence="2">RL4-1S</strain>
    </source>
</reference>
<feature type="compositionally biased region" description="Basic and acidic residues" evidence="1">
    <location>
        <begin position="39"/>
        <end position="48"/>
    </location>
</feature>
<dbReference type="Proteomes" id="UP000674234">
    <property type="component" value="Unassembled WGS sequence"/>
</dbReference>
<protein>
    <submittedName>
        <fullName evidence="2">Uncharacterized protein</fullName>
    </submittedName>
</protein>
<gene>
    <name evidence="2" type="ORF">JOL79_11225</name>
</gene>
<organism evidence="2 3">
    <name type="scientific">Microbispora oryzae</name>
    <dbReference type="NCBI Taxonomy" id="2806554"/>
    <lineage>
        <taxon>Bacteria</taxon>
        <taxon>Bacillati</taxon>
        <taxon>Actinomycetota</taxon>
        <taxon>Actinomycetes</taxon>
        <taxon>Streptosporangiales</taxon>
        <taxon>Streptosporangiaceae</taxon>
        <taxon>Microbispora</taxon>
    </lineage>
</organism>
<dbReference type="AlphaFoldDB" id="A0A941AQ62"/>
<feature type="region of interest" description="Disordered" evidence="1">
    <location>
        <begin position="1"/>
        <end position="48"/>
    </location>
</feature>
<evidence type="ECO:0000313" key="3">
    <source>
        <dbReference type="Proteomes" id="UP000674234"/>
    </source>
</evidence>
<evidence type="ECO:0000256" key="1">
    <source>
        <dbReference type="SAM" id="MobiDB-lite"/>
    </source>
</evidence>